<feature type="region of interest" description="Disordered" evidence="2">
    <location>
        <begin position="313"/>
        <end position="395"/>
    </location>
</feature>
<comment type="caution">
    <text evidence="3">The sequence shown here is derived from an EMBL/GenBank/DDBJ whole genome shotgun (WGS) entry which is preliminary data.</text>
</comment>
<evidence type="ECO:0000313" key="4">
    <source>
        <dbReference type="Proteomes" id="UP000077381"/>
    </source>
</evidence>
<feature type="compositionally biased region" description="Low complexity" evidence="2">
    <location>
        <begin position="340"/>
        <end position="353"/>
    </location>
</feature>
<accession>A0A177HJ97</accession>
<evidence type="ECO:0000256" key="2">
    <source>
        <dbReference type="SAM" id="MobiDB-lite"/>
    </source>
</evidence>
<evidence type="ECO:0000256" key="1">
    <source>
        <dbReference type="SAM" id="Coils"/>
    </source>
</evidence>
<keyword evidence="1" id="KW-0175">Coiled coil</keyword>
<dbReference type="InterPro" id="IPR010310">
    <property type="entry name" value="T7SS_ESAT-6-like"/>
</dbReference>
<dbReference type="OrthoDB" id="4147017at2"/>
<feature type="compositionally biased region" description="Basic and acidic residues" evidence="2">
    <location>
        <begin position="369"/>
        <end position="379"/>
    </location>
</feature>
<feature type="coiled-coil region" evidence="1">
    <location>
        <begin position="83"/>
        <end position="117"/>
    </location>
</feature>
<name>A0A177HJ97_9ACTN</name>
<dbReference type="EMBL" id="LOHS01000123">
    <property type="protein sequence ID" value="OAH10719.1"/>
    <property type="molecule type" value="Genomic_DNA"/>
</dbReference>
<dbReference type="PATRIC" id="fig|1716141.3.peg.6266"/>
<keyword evidence="4" id="KW-1185">Reference proteome</keyword>
<dbReference type="AlphaFoldDB" id="A0A177HJ97"/>
<sequence length="395" mass="39753">MSGNESVAEEIVEAGFEVISPGGRPEELRQAAKAWRKLRSDVAGPEGILQALDKNVEATVGDTWRGPAAEAFRKHWTEFRKAVEQATEQYDEIAAGLDEAADAIEECNEEIQAIYAEIGISIGVGVALSFVTFGFGGAAAAANAARLAAQAVRIAGRLGEILRRIGTAFRTLRTLAQTHKFLANVGINAIGNFAGSLGGAAVEGGGITPAELGEAAWQSSLGALAGTGPGLFVAGKVAGRLGDNLAGAMASGAAGGATGNVTGGFVVDGVRMGTGDLPVSGDGFKEMGYDALANAIGGSVGGGAAGGIGYGASHQSDGVQKPDGFPDYPQRTGPDTAFEGIPAGLGATGAGAATSRIEEAMEGDGSDGGDQKDSPKVETRSQPSAGRRSIRDDFG</sequence>
<dbReference type="Gene3D" id="1.10.287.1060">
    <property type="entry name" value="ESAT-6-like"/>
    <property type="match status" value="1"/>
</dbReference>
<reference evidence="3 4" key="1">
    <citation type="submission" date="2015-12" db="EMBL/GenBank/DDBJ databases">
        <title>Genome sequence of Streptomyces sp. G25.</title>
        <authorList>
            <person name="Poehlein A."/>
            <person name="Roettig A."/>
            <person name="Hiessl S."/>
            <person name="Hauschild P."/>
            <person name="Schauer J."/>
            <person name="Madkour M.H."/>
            <person name="Al-Ansari A.M."/>
            <person name="Almakishah N.H."/>
            <person name="Steinbuechel A."/>
            <person name="Daniel R."/>
        </authorList>
    </citation>
    <scope>NUCLEOTIDE SEQUENCE [LARGE SCALE GENOMIC DNA]</scope>
    <source>
        <strain evidence="4">G25(2015)</strain>
    </source>
</reference>
<gene>
    <name evidence="3" type="ORF">STSP_59580</name>
</gene>
<dbReference type="SUPFAM" id="SSF140453">
    <property type="entry name" value="EsxAB dimer-like"/>
    <property type="match status" value="1"/>
</dbReference>
<organism evidence="3 4">
    <name type="scientific">Streptomyces jeddahensis</name>
    <dbReference type="NCBI Taxonomy" id="1716141"/>
    <lineage>
        <taxon>Bacteria</taxon>
        <taxon>Bacillati</taxon>
        <taxon>Actinomycetota</taxon>
        <taxon>Actinomycetes</taxon>
        <taxon>Kitasatosporales</taxon>
        <taxon>Streptomycetaceae</taxon>
        <taxon>Streptomyces</taxon>
    </lineage>
</organism>
<dbReference type="Pfam" id="PF06013">
    <property type="entry name" value="WXG100"/>
    <property type="match status" value="1"/>
</dbReference>
<proteinExistence type="predicted"/>
<dbReference type="Proteomes" id="UP000077381">
    <property type="component" value="Unassembled WGS sequence"/>
</dbReference>
<dbReference type="STRING" id="1716141.STSP_59580"/>
<evidence type="ECO:0000313" key="3">
    <source>
        <dbReference type="EMBL" id="OAH10719.1"/>
    </source>
</evidence>
<dbReference type="InterPro" id="IPR036689">
    <property type="entry name" value="ESAT-6-like_sf"/>
</dbReference>
<protein>
    <submittedName>
        <fullName evidence="3">Proteins of 100 residues with WXG</fullName>
    </submittedName>
</protein>
<dbReference type="RefSeq" id="WP_157902926.1">
    <property type="nucleotide sequence ID" value="NZ_LOHS01000123.1"/>
</dbReference>